<gene>
    <name evidence="2" type="ORF">LZC95_04985</name>
</gene>
<feature type="chain" id="PRO_5047157145" evidence="1">
    <location>
        <begin position="21"/>
        <end position="515"/>
    </location>
</feature>
<protein>
    <submittedName>
        <fullName evidence="2">ABC transporter substrate-binding protein</fullName>
    </submittedName>
</protein>
<organism evidence="2 3">
    <name type="scientific">Pendulispora brunnea</name>
    <dbReference type="NCBI Taxonomy" id="2905690"/>
    <lineage>
        <taxon>Bacteria</taxon>
        <taxon>Pseudomonadati</taxon>
        <taxon>Myxococcota</taxon>
        <taxon>Myxococcia</taxon>
        <taxon>Myxococcales</taxon>
        <taxon>Sorangiineae</taxon>
        <taxon>Pendulisporaceae</taxon>
        <taxon>Pendulispora</taxon>
    </lineage>
</organism>
<evidence type="ECO:0000313" key="2">
    <source>
        <dbReference type="EMBL" id="WXA96190.1"/>
    </source>
</evidence>
<proteinExistence type="predicted"/>
<dbReference type="RefSeq" id="WP_394846804.1">
    <property type="nucleotide sequence ID" value="NZ_CP089982.1"/>
</dbReference>
<dbReference type="InterPro" id="IPR028082">
    <property type="entry name" value="Peripla_BP_I"/>
</dbReference>
<accession>A0ABZ2KF44</accession>
<dbReference type="Proteomes" id="UP001379533">
    <property type="component" value="Chromosome"/>
</dbReference>
<dbReference type="EMBL" id="CP089982">
    <property type="protein sequence ID" value="WXA96190.1"/>
    <property type="molecule type" value="Genomic_DNA"/>
</dbReference>
<dbReference type="SUPFAM" id="SSF53822">
    <property type="entry name" value="Periplasmic binding protein-like I"/>
    <property type="match status" value="1"/>
</dbReference>
<keyword evidence="3" id="KW-1185">Reference proteome</keyword>
<evidence type="ECO:0000256" key="1">
    <source>
        <dbReference type="SAM" id="SignalP"/>
    </source>
</evidence>
<name>A0ABZ2KF44_9BACT</name>
<sequence length="515" mass="55967">MKPRHTVLPFLIASTLAVNGCTGILGIDSDPQVVTQSVSSCQGTVYVRIASDFSGTATDIAIPYFFGIYDYLRTLNDNGGLRGCKVDIQVGDNKYTPGDTEKVVQSWRASDAHWKDVNTVFLFGTGPTTAVGPELEREKKLIIPGSYAGSLASPDPIDKSVTYTRVNDSFQEAQFNDAKTSSGWPYVFFPATDYATAIRVAIKAAFSIQPGRMAFAHEVSNICAYCTDPLAAGASFIPSITGMSLGRDLIIPQTSSEADTDTILRNTAAYFDAEIKHFISANTASWTYDPVSWVWSGNSVFASAILARGVSIAQNTIDASPEVRKILEANPTKKWKLRVMANNWGIGETASATCGPGCNNDLFYGLFPVPRYGDIQNATEMVQLIAVHDNYAAKDNALPPEAPITMVPRSTERRKPESFRDVRYVQGFAAAVLWEKAMNLALDAGHRNPTGEDLKNALETFRLVDMGGLTAGPISFSPKDHRPQSNASIYKLDSSGQLAFVDKLSISLVNEWLGY</sequence>
<keyword evidence="1" id="KW-0732">Signal</keyword>
<reference evidence="2 3" key="1">
    <citation type="submission" date="2021-12" db="EMBL/GenBank/DDBJ databases">
        <title>Discovery of the Pendulisporaceae a myxobacterial family with distinct sporulation behavior and unique specialized metabolism.</title>
        <authorList>
            <person name="Garcia R."/>
            <person name="Popoff A."/>
            <person name="Bader C.D."/>
            <person name="Loehr J."/>
            <person name="Walesch S."/>
            <person name="Walt C."/>
            <person name="Boldt J."/>
            <person name="Bunk B."/>
            <person name="Haeckl F.J.F.P.J."/>
            <person name="Gunesch A.P."/>
            <person name="Birkelbach J."/>
            <person name="Nuebel U."/>
            <person name="Pietschmann T."/>
            <person name="Bach T."/>
            <person name="Mueller R."/>
        </authorList>
    </citation>
    <scope>NUCLEOTIDE SEQUENCE [LARGE SCALE GENOMIC DNA]</scope>
    <source>
        <strain evidence="2 3">MSr12523</strain>
    </source>
</reference>
<evidence type="ECO:0000313" key="3">
    <source>
        <dbReference type="Proteomes" id="UP001379533"/>
    </source>
</evidence>
<feature type="signal peptide" evidence="1">
    <location>
        <begin position="1"/>
        <end position="20"/>
    </location>
</feature>
<dbReference type="Gene3D" id="3.40.50.2300">
    <property type="match status" value="2"/>
</dbReference>